<dbReference type="RefSeq" id="WP_201093435.1">
    <property type="nucleotide sequence ID" value="NZ_CP067393.1"/>
</dbReference>
<dbReference type="Pfam" id="PF00899">
    <property type="entry name" value="ThiF"/>
    <property type="match status" value="1"/>
</dbReference>
<dbReference type="InterPro" id="IPR000594">
    <property type="entry name" value="ThiF_NAD_FAD-bd"/>
</dbReference>
<dbReference type="EMBL" id="CP067393">
    <property type="protein sequence ID" value="QQP86031.1"/>
    <property type="molecule type" value="Genomic_DNA"/>
</dbReference>
<gene>
    <name evidence="2" type="ORF">JHT90_01895</name>
</gene>
<sequence length="547" mass="64118">MRTDNYSWLKTDERLLWDSRRIDARRNLLIPFIPSLYKQFFFSADLVISNNEIIEPYIQLSKDAVLKYPHVEYNGKVCLQTEPYINITAKEFINQLIDCFCGNFLKEIILGTIQDDFYVEPEHYWAIYVNKFDNLNRRKKIRVNKLKNKIFGLIDYPSELILLDKRTSHFVEYNSTLIEKKQIIAGTDSNYKTSILKNYRNTQKKLMTLEIPINMSYQPKKWPKNKKELFNTVSIFTSDNLAKKYIQANRLIILRAPNCNYAYFIHETNKLIPLECDKADIEWIYGRYKNNKVITNQGKKIVCFGAGSLGSQIIPLLVREGVNEITIVDHDKFDTPNLSRHLLGMNSLYKYKVSELKVYINRYLPTCNIIDERITAQRWLQKNKSLLNKFDLLIDLTGSENVRNILDEVRKEYSIPLIAGWMEPFVTAAHVVYFPNDKYWSCCETDLWEEIAAFQEWPDNYLQNEPGCSSRFQSYSGIETFKAVSIIAEACIDSLNYNQSSSHSQIEVTSLVRGEDFCLKQEYKAKERASWAQVPEELDCIIIKRLF</sequence>
<accession>A0A974RX94</accession>
<protein>
    <submittedName>
        <fullName evidence="2">ThiF family adenylyltransferase</fullName>
    </submittedName>
</protein>
<dbReference type="InterPro" id="IPR035985">
    <property type="entry name" value="Ubiquitin-activating_enz"/>
</dbReference>
<reference evidence="2 3" key="1">
    <citation type="submission" date="2021-01" db="EMBL/GenBank/DDBJ databases">
        <title>Entomomonas sp. F2A isolated from a house cricket (Acheta domesticus).</title>
        <authorList>
            <person name="Spergser J."/>
            <person name="Busse H.-J."/>
        </authorList>
    </citation>
    <scope>NUCLEOTIDE SEQUENCE [LARGE SCALE GENOMIC DNA]</scope>
    <source>
        <strain evidence="2 3">F2A</strain>
    </source>
</reference>
<dbReference type="CDD" id="cd01483">
    <property type="entry name" value="E1_enzyme_family"/>
    <property type="match status" value="1"/>
</dbReference>
<dbReference type="AlphaFoldDB" id="A0A974RX94"/>
<keyword evidence="3" id="KW-1185">Reference proteome</keyword>
<proteinExistence type="predicted"/>
<keyword evidence="2" id="KW-0548">Nucleotidyltransferase</keyword>
<keyword evidence="2" id="KW-0808">Transferase</keyword>
<organism evidence="2 3">
    <name type="scientific">Entomomonas asaccharolytica</name>
    <dbReference type="NCBI Taxonomy" id="2785331"/>
    <lineage>
        <taxon>Bacteria</taxon>
        <taxon>Pseudomonadati</taxon>
        <taxon>Pseudomonadota</taxon>
        <taxon>Gammaproteobacteria</taxon>
        <taxon>Pseudomonadales</taxon>
        <taxon>Pseudomonadaceae</taxon>
        <taxon>Entomomonas</taxon>
    </lineage>
</organism>
<dbReference type="KEGG" id="eaz:JHT90_01895"/>
<evidence type="ECO:0000259" key="1">
    <source>
        <dbReference type="Pfam" id="PF00899"/>
    </source>
</evidence>
<name>A0A974RX94_9GAMM</name>
<dbReference type="Gene3D" id="3.40.50.720">
    <property type="entry name" value="NAD(P)-binding Rossmann-like Domain"/>
    <property type="match status" value="1"/>
</dbReference>
<evidence type="ECO:0000313" key="3">
    <source>
        <dbReference type="Proteomes" id="UP000595278"/>
    </source>
</evidence>
<feature type="domain" description="THIF-type NAD/FAD binding fold" evidence="1">
    <location>
        <begin position="300"/>
        <end position="442"/>
    </location>
</feature>
<dbReference type="GO" id="GO:0016779">
    <property type="term" value="F:nucleotidyltransferase activity"/>
    <property type="evidence" value="ECO:0007669"/>
    <property type="project" value="UniProtKB-KW"/>
</dbReference>
<dbReference type="GO" id="GO:0008641">
    <property type="term" value="F:ubiquitin-like modifier activating enzyme activity"/>
    <property type="evidence" value="ECO:0007669"/>
    <property type="project" value="InterPro"/>
</dbReference>
<dbReference type="Proteomes" id="UP000595278">
    <property type="component" value="Chromosome"/>
</dbReference>
<dbReference type="SUPFAM" id="SSF69572">
    <property type="entry name" value="Activating enzymes of the ubiquitin-like proteins"/>
    <property type="match status" value="1"/>
</dbReference>
<evidence type="ECO:0000313" key="2">
    <source>
        <dbReference type="EMBL" id="QQP86031.1"/>
    </source>
</evidence>